<evidence type="ECO:0000313" key="1">
    <source>
        <dbReference type="EMBL" id="KAI0091291.1"/>
    </source>
</evidence>
<organism evidence="1 2">
    <name type="scientific">Irpex rosettiformis</name>
    <dbReference type="NCBI Taxonomy" id="378272"/>
    <lineage>
        <taxon>Eukaryota</taxon>
        <taxon>Fungi</taxon>
        <taxon>Dikarya</taxon>
        <taxon>Basidiomycota</taxon>
        <taxon>Agaricomycotina</taxon>
        <taxon>Agaricomycetes</taxon>
        <taxon>Polyporales</taxon>
        <taxon>Irpicaceae</taxon>
        <taxon>Irpex</taxon>
    </lineage>
</organism>
<protein>
    <submittedName>
        <fullName evidence="1">Uncharacterized protein</fullName>
    </submittedName>
</protein>
<comment type="caution">
    <text evidence="1">The sequence shown here is derived from an EMBL/GenBank/DDBJ whole genome shotgun (WGS) entry which is preliminary data.</text>
</comment>
<dbReference type="EMBL" id="MU274906">
    <property type="protein sequence ID" value="KAI0091291.1"/>
    <property type="molecule type" value="Genomic_DNA"/>
</dbReference>
<keyword evidence="2" id="KW-1185">Reference proteome</keyword>
<gene>
    <name evidence="1" type="ORF">BDY19DRAFT_904737</name>
</gene>
<name>A0ACB8UAM2_9APHY</name>
<sequence>MASPRLQHLLATLLPSLFFTLTGTVDPVFVFSVAGLVVALVAFLFPLCLMASFYATLAFYYPRVVIFYLPSFVSRSMTAFPRVLVNPLFVVLYASVITVARPFVFRYLEGLMVERILRPQINTQAWQCAQIRWRIASQELKLKGAIEACSATEMSMHELESERLELEEELERIERTLVKVQHLTERRELNIKSDEDEIHSLRLQLAVLKQATQQQQQAAYERKCEELRAARRAHFEALAATQRREEHQTFVHAKKNERLKVQLDSAIQYREATVVAHRTDAGYWKKQQATNEAQYTALQGSLDFAAVEHRIHVEQCNKDRELAQEQLIHQSAILDFTHRAHAKELAATQQLHELQMSALKAKNDLLTNHMISTLATRDTITSSYEAHVEHTKKKLSFHDTQYNALVGSLAFATTEHRIHIEHCERERAQDKSRIEEILDQIAAERAARAELQAEHDGLKSRHALVSEGYADTEAKLKAACRELYLEKQRHHSALVAYRAGQDVSDTLADSLVLQRRPKGHSLLRTVVARSIVQAKLPIKLKDSKPYPDQLTHILPPPTLFDESWLLPQPDFVEGSSSDGSFSAGSIMATSTPCRPSQVCLSKSRSESMLSDMRASSTMGEHQPSDPELSLLLSRSTQSVLPSLPSSGSILARSDMSLASMAETPEPSLAQACYPSPPPSGSTATLELEPSLPPLPSEFLEDNTNFLDDGSSSELSEMAVVSSLGPPTLLLDLPPPLSLPQEFSEDGIHALDEWSESSVRATSTPFVVRAATSRSESLTTSRSSIFSRVSKLFAWDGEREVDGSVLENIRKE</sequence>
<dbReference type="Proteomes" id="UP001055072">
    <property type="component" value="Unassembled WGS sequence"/>
</dbReference>
<evidence type="ECO:0000313" key="2">
    <source>
        <dbReference type="Proteomes" id="UP001055072"/>
    </source>
</evidence>
<reference evidence="1" key="1">
    <citation type="journal article" date="2021" name="Environ. Microbiol.">
        <title>Gene family expansions and transcriptome signatures uncover fungal adaptations to wood decay.</title>
        <authorList>
            <person name="Hage H."/>
            <person name="Miyauchi S."/>
            <person name="Viragh M."/>
            <person name="Drula E."/>
            <person name="Min B."/>
            <person name="Chaduli D."/>
            <person name="Navarro D."/>
            <person name="Favel A."/>
            <person name="Norest M."/>
            <person name="Lesage-Meessen L."/>
            <person name="Balint B."/>
            <person name="Merenyi Z."/>
            <person name="de Eugenio L."/>
            <person name="Morin E."/>
            <person name="Martinez A.T."/>
            <person name="Baldrian P."/>
            <person name="Stursova M."/>
            <person name="Martinez M.J."/>
            <person name="Novotny C."/>
            <person name="Magnuson J.K."/>
            <person name="Spatafora J.W."/>
            <person name="Maurice S."/>
            <person name="Pangilinan J."/>
            <person name="Andreopoulos W."/>
            <person name="LaButti K."/>
            <person name="Hundley H."/>
            <person name="Na H."/>
            <person name="Kuo A."/>
            <person name="Barry K."/>
            <person name="Lipzen A."/>
            <person name="Henrissat B."/>
            <person name="Riley R."/>
            <person name="Ahrendt S."/>
            <person name="Nagy L.G."/>
            <person name="Grigoriev I.V."/>
            <person name="Martin F."/>
            <person name="Rosso M.N."/>
        </authorList>
    </citation>
    <scope>NUCLEOTIDE SEQUENCE</scope>
    <source>
        <strain evidence="1">CBS 384.51</strain>
    </source>
</reference>
<accession>A0ACB8UAM2</accession>
<proteinExistence type="predicted"/>